<gene>
    <name evidence="9" type="ORF">NP493_2031g00007</name>
</gene>
<dbReference type="Pfam" id="PF02460">
    <property type="entry name" value="Patched"/>
    <property type="match status" value="1"/>
</dbReference>
<feature type="transmembrane region" description="Helical" evidence="7">
    <location>
        <begin position="551"/>
        <end position="572"/>
    </location>
</feature>
<reference evidence="9" key="1">
    <citation type="journal article" date="2023" name="Mol. Biol. Evol.">
        <title>Third-Generation Sequencing Reveals the Adaptive Role of the Epigenome in Three Deep-Sea Polychaetes.</title>
        <authorList>
            <person name="Perez M."/>
            <person name="Aroh O."/>
            <person name="Sun Y."/>
            <person name="Lan Y."/>
            <person name="Juniper S.K."/>
            <person name="Young C.R."/>
            <person name="Angers B."/>
            <person name="Qian P.Y."/>
        </authorList>
    </citation>
    <scope>NUCLEOTIDE SEQUENCE</scope>
    <source>
        <strain evidence="9">R07B-5</strain>
    </source>
</reference>
<feature type="transmembrane region" description="Helical" evidence="7">
    <location>
        <begin position="96"/>
        <end position="116"/>
    </location>
</feature>
<dbReference type="Gene3D" id="1.20.1640.10">
    <property type="entry name" value="Multidrug efflux transporter AcrB transmembrane domain"/>
    <property type="match status" value="2"/>
</dbReference>
<dbReference type="Proteomes" id="UP001209878">
    <property type="component" value="Unassembled WGS sequence"/>
</dbReference>
<keyword evidence="6" id="KW-0325">Glycoprotein</keyword>
<dbReference type="AlphaFoldDB" id="A0AAD9N570"/>
<dbReference type="PANTHER" id="PTHR10796">
    <property type="entry name" value="PATCHED-RELATED"/>
    <property type="match status" value="1"/>
</dbReference>
<evidence type="ECO:0000256" key="5">
    <source>
        <dbReference type="ARBA" id="ARBA00023136"/>
    </source>
</evidence>
<feature type="transmembrane region" description="Helical" evidence="7">
    <location>
        <begin position="461"/>
        <end position="480"/>
    </location>
</feature>
<dbReference type="EMBL" id="JAODUO010002028">
    <property type="protein sequence ID" value="KAK2155873.1"/>
    <property type="molecule type" value="Genomic_DNA"/>
</dbReference>
<dbReference type="InterPro" id="IPR000731">
    <property type="entry name" value="SSD"/>
</dbReference>
<feature type="transmembrane region" description="Helical" evidence="7">
    <location>
        <begin position="36"/>
        <end position="57"/>
    </location>
</feature>
<dbReference type="InterPro" id="IPR051697">
    <property type="entry name" value="Patched_domain-protein"/>
</dbReference>
<evidence type="ECO:0000256" key="3">
    <source>
        <dbReference type="ARBA" id="ARBA00022692"/>
    </source>
</evidence>
<evidence type="ECO:0000256" key="1">
    <source>
        <dbReference type="ARBA" id="ARBA00004141"/>
    </source>
</evidence>
<dbReference type="SUPFAM" id="SSF82866">
    <property type="entry name" value="Multidrug efflux transporter AcrB transmembrane domain"/>
    <property type="match status" value="2"/>
</dbReference>
<keyword evidence="10" id="KW-1185">Reference proteome</keyword>
<comment type="similarity">
    <text evidence="2">Belongs to the patched family.</text>
</comment>
<proteinExistence type="inferred from homology"/>
<keyword evidence="4 7" id="KW-1133">Transmembrane helix</keyword>
<comment type="subcellular location">
    <subcellularLocation>
        <location evidence="1">Membrane</location>
        <topology evidence="1">Multi-pass membrane protein</topology>
    </subcellularLocation>
</comment>
<evidence type="ECO:0000256" key="6">
    <source>
        <dbReference type="ARBA" id="ARBA00023180"/>
    </source>
</evidence>
<evidence type="ECO:0000313" key="10">
    <source>
        <dbReference type="Proteomes" id="UP001209878"/>
    </source>
</evidence>
<dbReference type="InterPro" id="IPR003392">
    <property type="entry name" value="PTHD_SSD"/>
</dbReference>
<feature type="transmembrane region" description="Helical" evidence="7">
    <location>
        <begin position="63"/>
        <end position="84"/>
    </location>
</feature>
<keyword evidence="5 7" id="KW-0472">Membrane</keyword>
<dbReference type="PROSITE" id="PS50156">
    <property type="entry name" value="SSD"/>
    <property type="match status" value="1"/>
</dbReference>
<name>A0AAD9N570_RIDPI</name>
<dbReference type="PANTHER" id="PTHR10796:SF92">
    <property type="entry name" value="PATCHED-RELATED, ISOFORM A"/>
    <property type="match status" value="1"/>
</dbReference>
<evidence type="ECO:0000313" key="9">
    <source>
        <dbReference type="EMBL" id="KAK2155873.1"/>
    </source>
</evidence>
<accession>A0AAD9N570</accession>
<dbReference type="GO" id="GO:0016020">
    <property type="term" value="C:membrane"/>
    <property type="evidence" value="ECO:0007669"/>
    <property type="project" value="UniProtKB-SubCell"/>
</dbReference>
<sequence>MINKLKEELNNVSILSFTSNTREDELHRLIKSVERLYPRTLVLVIICSTLACLSLDWVRAKPWLGLCGVISPGMSMASAVGVCLCTGQPYIDMVALGPLVVIGMGVNSMFVMLAAWRGTDIHLPLVERMGLMFADAGMSLTMTTVADVFVISLGGFTQYRGVKIFCIYFVASVFFQYVYMLTFFAACLVLCGERETKNQHPLVCTEILPLEYAMDRNCLFRTFCTGGVEDEQAADSGLFLMFFFREYWPEFISDYRVKVGVSLCYIAYLAMALYGLTHIDKGLRLSRLTLDASYANHYYKMSARNFRAYGPPIEVLVEKELRPWMKEDLDVIDDLLEQFEKKEHFFYGPNLTIAWTRSFRIYNETHPVTEANAMAVLQQFLRDPEYKSSMYDIDVKVNTARSTVITSRYFIVSKWLNSTYLEAAMMDEARAIADRNSHLSVTAYHSDFVLYGQATKIWTKMLQKASICVMVVFVVALFLIPQPLCCFWLVVSIFSIILGVFGFMSWWGVSMDSIASITSIMCIGFCVDFTMHVTSAFVLEGGLSRMERVRRSLYLVGTPVLQGVAVILVGVASITTPESYFFRAVFRIVFLFTVIAAVHTLLFVPVALLSYGPAKFEKHSVFRIQSRNALLGLTGDLCELPEEVSGSGSGSSSLSAKVSPVSLVETKRRLTGSYITPVRAHLPFLGKALRKEADWRSGESSFLGVD</sequence>
<feature type="transmembrane region" description="Helical" evidence="7">
    <location>
        <begin position="514"/>
        <end position="539"/>
    </location>
</feature>
<organism evidence="9 10">
    <name type="scientific">Ridgeia piscesae</name>
    <name type="common">Tubeworm</name>
    <dbReference type="NCBI Taxonomy" id="27915"/>
    <lineage>
        <taxon>Eukaryota</taxon>
        <taxon>Metazoa</taxon>
        <taxon>Spiralia</taxon>
        <taxon>Lophotrochozoa</taxon>
        <taxon>Annelida</taxon>
        <taxon>Polychaeta</taxon>
        <taxon>Sedentaria</taxon>
        <taxon>Canalipalpata</taxon>
        <taxon>Sabellida</taxon>
        <taxon>Siboglinidae</taxon>
        <taxon>Ridgeia</taxon>
    </lineage>
</organism>
<feature type="transmembrane region" description="Helical" evidence="7">
    <location>
        <begin position="136"/>
        <end position="157"/>
    </location>
</feature>
<evidence type="ECO:0000256" key="7">
    <source>
        <dbReference type="SAM" id="Phobius"/>
    </source>
</evidence>
<feature type="domain" description="SSD" evidence="8">
    <location>
        <begin position="55"/>
        <end position="190"/>
    </location>
</feature>
<evidence type="ECO:0000259" key="8">
    <source>
        <dbReference type="PROSITE" id="PS50156"/>
    </source>
</evidence>
<feature type="transmembrane region" description="Helical" evidence="7">
    <location>
        <begin position="584"/>
        <end position="609"/>
    </location>
</feature>
<comment type="caution">
    <text evidence="9">The sequence shown here is derived from an EMBL/GenBank/DDBJ whole genome shotgun (WGS) entry which is preliminary data.</text>
</comment>
<protein>
    <recommendedName>
        <fullName evidence="8">SSD domain-containing protein</fullName>
    </recommendedName>
</protein>
<evidence type="ECO:0000256" key="2">
    <source>
        <dbReference type="ARBA" id="ARBA00005585"/>
    </source>
</evidence>
<keyword evidence="3 7" id="KW-0812">Transmembrane</keyword>
<feature type="transmembrane region" description="Helical" evidence="7">
    <location>
        <begin position="487"/>
        <end position="508"/>
    </location>
</feature>
<evidence type="ECO:0000256" key="4">
    <source>
        <dbReference type="ARBA" id="ARBA00022989"/>
    </source>
</evidence>
<feature type="transmembrane region" description="Helical" evidence="7">
    <location>
        <begin position="164"/>
        <end position="186"/>
    </location>
</feature>